<evidence type="ECO:0000256" key="1">
    <source>
        <dbReference type="SAM" id="MobiDB-lite"/>
    </source>
</evidence>
<reference evidence="2 3" key="1">
    <citation type="submission" date="2009-11" db="EMBL/GenBank/DDBJ databases">
        <title>Annotation of Allomyces macrogynus ATCC 38327.</title>
        <authorList>
            <consortium name="The Broad Institute Genome Sequencing Platform"/>
            <person name="Russ C."/>
            <person name="Cuomo C."/>
            <person name="Burger G."/>
            <person name="Gray M.W."/>
            <person name="Holland P.W.H."/>
            <person name="King N."/>
            <person name="Lang F.B.F."/>
            <person name="Roger A.J."/>
            <person name="Ruiz-Trillo I."/>
            <person name="Young S.K."/>
            <person name="Zeng Q."/>
            <person name="Gargeya S."/>
            <person name="Fitzgerald M."/>
            <person name="Haas B."/>
            <person name="Abouelleil A."/>
            <person name="Alvarado L."/>
            <person name="Arachchi H.M."/>
            <person name="Berlin A."/>
            <person name="Chapman S.B."/>
            <person name="Gearin G."/>
            <person name="Goldberg J."/>
            <person name="Griggs A."/>
            <person name="Gujja S."/>
            <person name="Hansen M."/>
            <person name="Heiman D."/>
            <person name="Howarth C."/>
            <person name="Larimer J."/>
            <person name="Lui A."/>
            <person name="MacDonald P.J.P."/>
            <person name="McCowen C."/>
            <person name="Montmayeur A."/>
            <person name="Murphy C."/>
            <person name="Neiman D."/>
            <person name="Pearson M."/>
            <person name="Priest M."/>
            <person name="Roberts A."/>
            <person name="Saif S."/>
            <person name="Shea T."/>
            <person name="Sisk P."/>
            <person name="Stolte C."/>
            <person name="Sykes S."/>
            <person name="Wortman J."/>
            <person name="Nusbaum C."/>
            <person name="Birren B."/>
        </authorList>
    </citation>
    <scope>NUCLEOTIDE SEQUENCE [LARGE SCALE GENOMIC DNA]</scope>
    <source>
        <strain evidence="2 3">ATCC 38327</strain>
    </source>
</reference>
<proteinExistence type="predicted"/>
<protein>
    <submittedName>
        <fullName evidence="2">Uncharacterized protein</fullName>
    </submittedName>
</protein>
<accession>A0A0L0SR61</accession>
<gene>
    <name evidence="2" type="ORF">AMAG_10649</name>
</gene>
<reference evidence="3" key="2">
    <citation type="submission" date="2009-11" db="EMBL/GenBank/DDBJ databases">
        <title>The Genome Sequence of Allomyces macrogynus strain ATCC 38327.</title>
        <authorList>
            <consortium name="The Broad Institute Genome Sequencing Platform"/>
            <person name="Russ C."/>
            <person name="Cuomo C."/>
            <person name="Shea T."/>
            <person name="Young S.K."/>
            <person name="Zeng Q."/>
            <person name="Koehrsen M."/>
            <person name="Haas B."/>
            <person name="Borodovsky M."/>
            <person name="Guigo R."/>
            <person name="Alvarado L."/>
            <person name="Berlin A."/>
            <person name="Borenstein D."/>
            <person name="Chen Z."/>
            <person name="Engels R."/>
            <person name="Freedman E."/>
            <person name="Gellesch M."/>
            <person name="Goldberg J."/>
            <person name="Griggs A."/>
            <person name="Gujja S."/>
            <person name="Heiman D."/>
            <person name="Hepburn T."/>
            <person name="Howarth C."/>
            <person name="Jen D."/>
            <person name="Larson L."/>
            <person name="Lewis B."/>
            <person name="Mehta T."/>
            <person name="Park D."/>
            <person name="Pearson M."/>
            <person name="Roberts A."/>
            <person name="Saif S."/>
            <person name="Shenoy N."/>
            <person name="Sisk P."/>
            <person name="Stolte C."/>
            <person name="Sykes S."/>
            <person name="Walk T."/>
            <person name="White J."/>
            <person name="Yandava C."/>
            <person name="Burger G."/>
            <person name="Gray M.W."/>
            <person name="Holland P.W.H."/>
            <person name="King N."/>
            <person name="Lang F.B.F."/>
            <person name="Roger A.J."/>
            <person name="Ruiz-Trillo I."/>
            <person name="Lander E."/>
            <person name="Nusbaum C."/>
        </authorList>
    </citation>
    <scope>NUCLEOTIDE SEQUENCE [LARGE SCALE GENOMIC DNA]</scope>
    <source>
        <strain evidence="3">ATCC 38327</strain>
    </source>
</reference>
<dbReference type="Gene3D" id="3.80.10.10">
    <property type="entry name" value="Ribonuclease Inhibitor"/>
    <property type="match status" value="1"/>
</dbReference>
<dbReference type="InterPro" id="IPR032675">
    <property type="entry name" value="LRR_dom_sf"/>
</dbReference>
<sequence length="405" mass="45000">MLHVYGLDLGDPTVVSNFMTFLPNTLTTLVLGAEALYCDWTLKTLYDHLPVTLRALTLINHRIGEVPEDFGHESTPALLDALAKMAALTRFHHEILRVEDASVILDALAAHHGRRMCLISLGLLVTENTNMNAIGPTDSGLDAPLIVDDLDVRVTSLDDSVHGSISMACMHYLLPLLPNPTRSLRLESPQWNVLLFDCIGDLMRASPTLTRMHLHATEMLPFLGQFNPWSHFPFSALLEDFFPPTLTSLSLTKCLPGRFACEFSNPDWSFPSVLTDIDLSCNELTTADLEFLRTRWPPGLVSLNLAHNKIDAVFVPLPGTLRVLDLSHNRALGDKPQPNDERQSNDERNEWILGLPPGLRELNVVGCMLDESDVELLLTMRRRAGTTKGGHARLQIRADEGQALK</sequence>
<dbReference type="AlphaFoldDB" id="A0A0L0SR61"/>
<dbReference type="SUPFAM" id="SSF52047">
    <property type="entry name" value="RNI-like"/>
    <property type="match status" value="1"/>
</dbReference>
<dbReference type="Pfam" id="PF13516">
    <property type="entry name" value="LRR_6"/>
    <property type="match status" value="1"/>
</dbReference>
<evidence type="ECO:0000313" key="3">
    <source>
        <dbReference type="Proteomes" id="UP000054350"/>
    </source>
</evidence>
<dbReference type="VEuPathDB" id="FungiDB:AMAG_10649"/>
<feature type="region of interest" description="Disordered" evidence="1">
    <location>
        <begin position="330"/>
        <end position="349"/>
    </location>
</feature>
<name>A0A0L0SR61_ALLM3</name>
<dbReference type="InterPro" id="IPR001611">
    <property type="entry name" value="Leu-rich_rpt"/>
</dbReference>
<keyword evidence="3" id="KW-1185">Reference proteome</keyword>
<evidence type="ECO:0000313" key="2">
    <source>
        <dbReference type="EMBL" id="KNE64981.1"/>
    </source>
</evidence>
<dbReference type="Proteomes" id="UP000054350">
    <property type="component" value="Unassembled WGS sequence"/>
</dbReference>
<dbReference type="OrthoDB" id="676979at2759"/>
<organism evidence="2 3">
    <name type="scientific">Allomyces macrogynus (strain ATCC 38327)</name>
    <name type="common">Allomyces javanicus var. macrogynus</name>
    <dbReference type="NCBI Taxonomy" id="578462"/>
    <lineage>
        <taxon>Eukaryota</taxon>
        <taxon>Fungi</taxon>
        <taxon>Fungi incertae sedis</taxon>
        <taxon>Blastocladiomycota</taxon>
        <taxon>Blastocladiomycetes</taxon>
        <taxon>Blastocladiales</taxon>
        <taxon>Blastocladiaceae</taxon>
        <taxon>Allomyces</taxon>
    </lineage>
</organism>
<dbReference type="EMBL" id="GG745346">
    <property type="protein sequence ID" value="KNE64981.1"/>
    <property type="molecule type" value="Genomic_DNA"/>
</dbReference>